<protein>
    <submittedName>
        <fullName evidence="1">Uncharacterized protein</fullName>
    </submittedName>
</protein>
<sequence length="82" mass="9472">MNFQADLSDQKVVRVKEGTLHFPTAEIFENYMLGREEYPVVNEDSFESLFSLAGNQLRSNSMISEVEINAIPFEFRLTPINR</sequence>
<evidence type="ECO:0000313" key="1">
    <source>
        <dbReference type="EMBL" id="SDA96577.1"/>
    </source>
</evidence>
<organism evidence="1 2">
    <name type="scientific">Algoriphagus alkaliphilus</name>
    <dbReference type="NCBI Taxonomy" id="279824"/>
    <lineage>
        <taxon>Bacteria</taxon>
        <taxon>Pseudomonadati</taxon>
        <taxon>Bacteroidota</taxon>
        <taxon>Cytophagia</taxon>
        <taxon>Cytophagales</taxon>
        <taxon>Cyclobacteriaceae</taxon>
        <taxon>Algoriphagus</taxon>
    </lineage>
</organism>
<dbReference type="Proteomes" id="UP000198756">
    <property type="component" value="Unassembled WGS sequence"/>
</dbReference>
<dbReference type="RefSeq" id="WP_092734907.1">
    <property type="nucleotide sequence ID" value="NZ_FMXE01000052.1"/>
</dbReference>
<name>A0A1G5ZPT0_9BACT</name>
<dbReference type="AlphaFoldDB" id="A0A1G5ZPT0"/>
<keyword evidence="2" id="KW-1185">Reference proteome</keyword>
<proteinExistence type="predicted"/>
<evidence type="ECO:0000313" key="2">
    <source>
        <dbReference type="Proteomes" id="UP000198756"/>
    </source>
</evidence>
<gene>
    <name evidence="1" type="ORF">SAMN03080617_04253</name>
</gene>
<reference evidence="2" key="1">
    <citation type="submission" date="2016-10" db="EMBL/GenBank/DDBJ databases">
        <authorList>
            <person name="Varghese N."/>
            <person name="Submissions S."/>
        </authorList>
    </citation>
    <scope>NUCLEOTIDE SEQUENCE [LARGE SCALE GENOMIC DNA]</scope>
    <source>
        <strain evidence="2">DSM 22703</strain>
    </source>
</reference>
<accession>A0A1G5ZPT0</accession>
<dbReference type="EMBL" id="FMXE01000052">
    <property type="protein sequence ID" value="SDA96577.1"/>
    <property type="molecule type" value="Genomic_DNA"/>
</dbReference>